<accession>A0A4C1XNM6</accession>
<reference evidence="1 2" key="1">
    <citation type="journal article" date="2019" name="Commun. Biol.">
        <title>The bagworm genome reveals a unique fibroin gene that provides high tensile strength.</title>
        <authorList>
            <person name="Kono N."/>
            <person name="Nakamura H."/>
            <person name="Ohtoshi R."/>
            <person name="Tomita M."/>
            <person name="Numata K."/>
            <person name="Arakawa K."/>
        </authorList>
    </citation>
    <scope>NUCLEOTIDE SEQUENCE [LARGE SCALE GENOMIC DNA]</scope>
</reference>
<evidence type="ECO:0000313" key="2">
    <source>
        <dbReference type="Proteomes" id="UP000299102"/>
    </source>
</evidence>
<evidence type="ECO:0000313" key="1">
    <source>
        <dbReference type="EMBL" id="GBP64653.1"/>
    </source>
</evidence>
<comment type="caution">
    <text evidence="1">The sequence shown here is derived from an EMBL/GenBank/DDBJ whole genome shotgun (WGS) entry which is preliminary data.</text>
</comment>
<keyword evidence="2" id="KW-1185">Reference proteome</keyword>
<proteinExistence type="predicted"/>
<organism evidence="1 2">
    <name type="scientific">Eumeta variegata</name>
    <name type="common">Bagworm moth</name>
    <name type="synonym">Eumeta japonica</name>
    <dbReference type="NCBI Taxonomy" id="151549"/>
    <lineage>
        <taxon>Eukaryota</taxon>
        <taxon>Metazoa</taxon>
        <taxon>Ecdysozoa</taxon>
        <taxon>Arthropoda</taxon>
        <taxon>Hexapoda</taxon>
        <taxon>Insecta</taxon>
        <taxon>Pterygota</taxon>
        <taxon>Neoptera</taxon>
        <taxon>Endopterygota</taxon>
        <taxon>Lepidoptera</taxon>
        <taxon>Glossata</taxon>
        <taxon>Ditrysia</taxon>
        <taxon>Tineoidea</taxon>
        <taxon>Psychidae</taxon>
        <taxon>Oiketicinae</taxon>
        <taxon>Eumeta</taxon>
    </lineage>
</organism>
<sequence length="97" mass="11119">MKMNIPISIRFNLKRQRDDKQRDKYAIRKRGIPASGFEITKYRLASRVLEYEARAQYGPNPMPAPSPAPSTVYGVGVCKKASYESGDSMERAHERKR</sequence>
<name>A0A4C1XNM6_EUMVA</name>
<dbReference type="AlphaFoldDB" id="A0A4C1XNM6"/>
<dbReference type="EMBL" id="BGZK01000904">
    <property type="protein sequence ID" value="GBP64653.1"/>
    <property type="molecule type" value="Genomic_DNA"/>
</dbReference>
<protein>
    <submittedName>
        <fullName evidence="1">Uncharacterized protein</fullName>
    </submittedName>
</protein>
<gene>
    <name evidence="1" type="ORF">EVAR_42603_1</name>
</gene>
<dbReference type="Proteomes" id="UP000299102">
    <property type="component" value="Unassembled WGS sequence"/>
</dbReference>